<dbReference type="Pfam" id="PF00899">
    <property type="entry name" value="ThiF"/>
    <property type="match status" value="2"/>
</dbReference>
<feature type="region of interest" description="Disordered" evidence="9">
    <location>
        <begin position="1"/>
        <end position="30"/>
    </location>
</feature>
<dbReference type="EC" id="6.2.1.45" evidence="4"/>
<dbReference type="Pfam" id="PF10585">
    <property type="entry name" value="UBA_E1_SCCH"/>
    <property type="match status" value="1"/>
</dbReference>
<keyword evidence="8" id="KW-0067">ATP-binding</keyword>
<name>F2DTQ2_HORVV</name>
<comment type="pathway">
    <text evidence="2">Protein modification; protein ubiquitination.</text>
</comment>
<dbReference type="Gene3D" id="3.50.50.80">
    <property type="entry name" value="Ubiquitin-activating enzyme E1, inactive adenylation domain, subdomain 1"/>
    <property type="match status" value="1"/>
</dbReference>
<evidence type="ECO:0000256" key="6">
    <source>
        <dbReference type="ARBA" id="ARBA00022741"/>
    </source>
</evidence>
<dbReference type="PANTHER" id="PTHR10953">
    <property type="entry name" value="UBIQUITIN-ACTIVATING ENZYME E1"/>
    <property type="match status" value="1"/>
</dbReference>
<dbReference type="FunFam" id="3.10.290.60:FF:000001">
    <property type="entry name" value="Ubiquitin-activating enzyme E1 2"/>
    <property type="match status" value="1"/>
</dbReference>
<dbReference type="Pfam" id="PF09358">
    <property type="entry name" value="E1_UFD"/>
    <property type="match status" value="1"/>
</dbReference>
<dbReference type="PRINTS" id="PR01849">
    <property type="entry name" value="UBIQUITINACT"/>
</dbReference>
<dbReference type="InterPro" id="IPR000011">
    <property type="entry name" value="UBQ/SUMO-activ_enz_E1-like"/>
</dbReference>
<evidence type="ECO:0000256" key="8">
    <source>
        <dbReference type="ARBA" id="ARBA00022840"/>
    </source>
</evidence>
<feature type="compositionally biased region" description="Polar residues" evidence="9">
    <location>
        <begin position="19"/>
        <end position="30"/>
    </location>
</feature>
<dbReference type="NCBIfam" id="TIGR01408">
    <property type="entry name" value="Ube1"/>
    <property type="match status" value="1"/>
</dbReference>
<dbReference type="AlphaFoldDB" id="F2DTQ2"/>
<evidence type="ECO:0000256" key="7">
    <source>
        <dbReference type="ARBA" id="ARBA00022786"/>
    </source>
</evidence>
<dbReference type="PANTHER" id="PTHR10953:SF4">
    <property type="entry name" value="UBIQUITIN-ACTIVATING ENZYME E1 C-TERMINAL DOMAIN-CONTAINING PROTEIN"/>
    <property type="match status" value="1"/>
</dbReference>
<dbReference type="InterPro" id="IPR019572">
    <property type="entry name" value="UBA_E1_SCCH"/>
</dbReference>
<dbReference type="InterPro" id="IPR000594">
    <property type="entry name" value="ThiF_NAD_FAD-bd"/>
</dbReference>
<evidence type="ECO:0000259" key="10">
    <source>
        <dbReference type="SMART" id="SM00985"/>
    </source>
</evidence>
<keyword evidence="6" id="KW-0547">Nucleotide-binding</keyword>
<dbReference type="FunFam" id="3.40.50.720:FF:000015">
    <property type="entry name" value="Ubiquitin-activating enzyme E1 1"/>
    <property type="match status" value="1"/>
</dbReference>
<evidence type="ECO:0000256" key="2">
    <source>
        <dbReference type="ARBA" id="ARBA00004906"/>
    </source>
</evidence>
<reference evidence="11" key="1">
    <citation type="journal article" date="2011" name="Plant Physiol.">
        <title>Comprehensive sequence analysis of 24,783 barley full-length cDNAs derived from 12 clone libraries.</title>
        <authorList>
            <person name="Matsumoto T."/>
            <person name="Tanaka T."/>
            <person name="Sakai H."/>
            <person name="Amano N."/>
            <person name="Kanamori H."/>
            <person name="Kurita K."/>
            <person name="Kikuta A."/>
            <person name="Kamiya K."/>
            <person name="Yamamoto M."/>
            <person name="Ikawa H."/>
            <person name="Fujii N."/>
            <person name="Hori K."/>
            <person name="Itoh T."/>
            <person name="Sato K."/>
        </authorList>
    </citation>
    <scope>NUCLEOTIDE SEQUENCE</scope>
    <source>
        <tissue evidence="11">Shoot and root</tissue>
    </source>
</reference>
<dbReference type="GO" id="GO:0004839">
    <property type="term" value="F:ubiquitin activating enzyme activity"/>
    <property type="evidence" value="ECO:0007669"/>
    <property type="project" value="UniProtKB-EC"/>
</dbReference>
<sequence length="1053" mass="117950">MSHEANRKRKEADNHASFERNSVPRTETMATTNILAGDAKKQQEENEYSRLIAAIGANTLKRLQATKILILGLRGVGLEVAKNVMLMGARSVTICDKGTVEWADLASQFYLSEADVGKNRADASKVKLAELNPRVDFHIHHGHIDDHFLKQFTTVVCTDSGSKELDFVSKFCHDNGIYFISANVYGMFGYIFSDFGKDFEVSDKTGEPEKRGFVEMVSHDEKGLVSCLEGKRHDLEDGDTVVFSEVKGMSEINGKEFKVTTKDGTSFYIGNTTGFSAYTEGGVWQELKKPVKMSFASWGESTQQAPGFDKALLADYSKLEKIESYFLALRALQLYRDQHQRLPHPGNQKDADEVFAFAQKVNEGLKQKVEKPDEKFIHRIARQAAGNISPMAAFFGGIIAQEVIKASSGRFTPLNQWFLFDSFESLPDPELPEEKVKLHGTRYDGQIALIGHDLQQKILNAKYFLVGAGAIGCEMLKNWAMMGVGAGPEGLVTVTDMDAIEVSNLNRQFLYREWDVKHMKSEVAAKAVSKMNPHMHIKALTIKVAPDTEEVYNDAFWMPLTGVCNALDNVPARLYVDQRCIFFRKSLLESGTLGPKGNTQVIVPFMTESYGSTPDPPEKNAPVCLVHSFPHTIEHCLQWAREIIFEGRFVADADICNKYATKPNYIESLAPNLRRSTLETLRDNFVTGPKTFDECIAWARNLFELHLSSNIRQLLHQFPADFKDAKTGAPFWSGAKRPPTPIVFDAANPSHLGFIVAASFMRAFNLGILDSELKPADFDAKVAHVQKVVAAIKVPEWQPKGNVKIETDEKAEKKPDEPVVVTDEDEEVCNAILKQLPTPAQLGARRLNVIDFEKDDDRNFHIDFIHYAANLRADQYKIKTVERLQSKLIAGKIIPAIVTTTASVTGLVCLEFYKLLQEKKLEQYRNTFINLALPVFQQSEPVAPKKGKFVGKEVTLWDRIDIKLGDITLAQCLDHLKKTYNLEVDVLGVGSSFVYSSWMPPAKKKERMDKKVSELVIEITKTPLKNGVRHLNLEVTGTIEDADVEVPPITLWL</sequence>
<dbReference type="InterPro" id="IPR035985">
    <property type="entry name" value="Ubiquitin-activating_enz"/>
</dbReference>
<evidence type="ECO:0000256" key="4">
    <source>
        <dbReference type="ARBA" id="ARBA00012990"/>
    </source>
</evidence>
<dbReference type="Gene3D" id="1.10.10.2660">
    <property type="entry name" value="Ubiquitin-activating enzyme E1, SCCH domain"/>
    <property type="match status" value="1"/>
</dbReference>
<evidence type="ECO:0000256" key="3">
    <source>
        <dbReference type="ARBA" id="ARBA00005673"/>
    </source>
</evidence>
<dbReference type="SUPFAM" id="SSF69572">
    <property type="entry name" value="Activating enzymes of the ubiquitin-like proteins"/>
    <property type="match status" value="2"/>
</dbReference>
<protein>
    <recommendedName>
        <fullName evidence="4">E1 ubiquitin-activating enzyme</fullName>
        <ecNumber evidence="4">6.2.1.45</ecNumber>
    </recommendedName>
</protein>
<evidence type="ECO:0000256" key="1">
    <source>
        <dbReference type="ARBA" id="ARBA00000488"/>
    </source>
</evidence>
<dbReference type="GO" id="GO:0005524">
    <property type="term" value="F:ATP binding"/>
    <property type="evidence" value="ECO:0007669"/>
    <property type="project" value="UniProtKB-KW"/>
</dbReference>
<dbReference type="Gene3D" id="3.10.290.60">
    <property type="entry name" value="Ubiquitin-activating enzyme E1, UFD domain"/>
    <property type="match status" value="1"/>
</dbReference>
<evidence type="ECO:0000256" key="9">
    <source>
        <dbReference type="SAM" id="MobiDB-lite"/>
    </source>
</evidence>
<keyword evidence="5" id="KW-0436">Ligase</keyword>
<dbReference type="InterPro" id="IPR042449">
    <property type="entry name" value="Ub-E1_IAD_1"/>
</dbReference>
<dbReference type="InterPro" id="IPR042302">
    <property type="entry name" value="E1_FCCH_sf"/>
</dbReference>
<dbReference type="FunFam" id="2.40.30.180:FF:000002">
    <property type="entry name" value="Ubiquitin-activating enzyme E1 2"/>
    <property type="match status" value="1"/>
</dbReference>
<dbReference type="InterPro" id="IPR038252">
    <property type="entry name" value="UBA_E1_C_sf"/>
</dbReference>
<feature type="domain" description="Ubiquitin-activating enzyme E1 C-terminal" evidence="10">
    <location>
        <begin position="924"/>
        <end position="1049"/>
    </location>
</feature>
<organism evidence="11">
    <name type="scientific">Hordeum vulgare subsp. vulgare</name>
    <name type="common">Domesticated barley</name>
    <dbReference type="NCBI Taxonomy" id="112509"/>
    <lineage>
        <taxon>Eukaryota</taxon>
        <taxon>Viridiplantae</taxon>
        <taxon>Streptophyta</taxon>
        <taxon>Embryophyta</taxon>
        <taxon>Tracheophyta</taxon>
        <taxon>Spermatophyta</taxon>
        <taxon>Magnoliopsida</taxon>
        <taxon>Liliopsida</taxon>
        <taxon>Poales</taxon>
        <taxon>Poaceae</taxon>
        <taxon>BOP clade</taxon>
        <taxon>Pooideae</taxon>
        <taxon>Triticodae</taxon>
        <taxon>Triticeae</taxon>
        <taxon>Hordeinae</taxon>
        <taxon>Hordeum</taxon>
    </lineage>
</organism>
<comment type="catalytic activity">
    <reaction evidence="1">
        <text>ATP + ubiquitin + [E1 ubiquitin-activating enzyme]-L-cysteine = AMP + diphosphate + S-ubiquitinyl-[E1 ubiquitin-activating enzyme]-L-cysteine.</text>
        <dbReference type="EC" id="6.2.1.45"/>
    </reaction>
</comment>
<comment type="similarity">
    <text evidence="3">Belongs to the ubiquitin-activating E1 family.</text>
</comment>
<proteinExistence type="evidence at transcript level"/>
<dbReference type="InterPro" id="IPR042063">
    <property type="entry name" value="Ubi_acti_E1_SCCH"/>
</dbReference>
<dbReference type="CDD" id="cd01490">
    <property type="entry name" value="Ube1_repeat2"/>
    <property type="match status" value="1"/>
</dbReference>
<dbReference type="Gene3D" id="3.40.50.12550">
    <property type="entry name" value="Ubiquitin-activating enzyme E1, inactive adenylation domain, subdomain 2"/>
    <property type="match status" value="1"/>
</dbReference>
<accession>F2DTQ2</accession>
<dbReference type="SMART" id="SM00985">
    <property type="entry name" value="UBA_e1_C"/>
    <property type="match status" value="1"/>
</dbReference>
<feature type="compositionally biased region" description="Basic and acidic residues" evidence="9">
    <location>
        <begin position="1"/>
        <end position="18"/>
    </location>
</feature>
<dbReference type="UniPathway" id="UPA00143"/>
<dbReference type="InterPro" id="IPR045886">
    <property type="entry name" value="ThiF/MoeB/HesA"/>
</dbReference>
<dbReference type="InterPro" id="IPR018075">
    <property type="entry name" value="UBQ-activ_enz_E1"/>
</dbReference>
<dbReference type="InterPro" id="IPR018965">
    <property type="entry name" value="Ub-activating_enz_E1_C"/>
</dbReference>
<dbReference type="Gene3D" id="3.40.50.720">
    <property type="entry name" value="NAD(P)-binding Rossmann-like Domain"/>
    <property type="match status" value="1"/>
</dbReference>
<dbReference type="EMBL" id="AK367270">
    <property type="protein sequence ID" value="BAJ98473.1"/>
    <property type="molecule type" value="mRNA"/>
</dbReference>
<evidence type="ECO:0000256" key="5">
    <source>
        <dbReference type="ARBA" id="ARBA00022598"/>
    </source>
</evidence>
<evidence type="ECO:0000313" key="11">
    <source>
        <dbReference type="EMBL" id="BAJ98473.1"/>
    </source>
</evidence>
<dbReference type="FunFam" id="3.50.50.80:FF:000001">
    <property type="entry name" value="ubiquitin-like modifier-activating enzyme 1"/>
    <property type="match status" value="1"/>
</dbReference>
<dbReference type="Gene3D" id="2.40.30.180">
    <property type="entry name" value="Ubiquitin-activating enzyme E1, FCCH domain"/>
    <property type="match status" value="1"/>
</dbReference>
<keyword evidence="7" id="KW-0833">Ubl conjugation pathway</keyword>